<dbReference type="InterPro" id="IPR036950">
    <property type="entry name" value="PBP_transglycosylase"/>
</dbReference>
<evidence type="ECO:0000259" key="17">
    <source>
        <dbReference type="Pfam" id="PF00912"/>
    </source>
</evidence>
<evidence type="ECO:0000256" key="9">
    <source>
        <dbReference type="ARBA" id="ARBA00022984"/>
    </source>
</evidence>
<feature type="transmembrane region" description="Helical" evidence="15">
    <location>
        <begin position="20"/>
        <end position="43"/>
    </location>
</feature>
<comment type="caution">
    <text evidence="18">The sequence shown here is derived from an EMBL/GenBank/DDBJ whole genome shotgun (WGS) entry which is preliminary data.</text>
</comment>
<comment type="catalytic activity">
    <reaction evidence="13">
        <text>[GlcNAc-(1-&gt;4)-Mur2Ac(oyl-L-Ala-gamma-D-Glu-L-Lys-D-Ala-D-Ala)](n)-di-trans,octa-cis-undecaprenyl diphosphate + beta-D-GlcNAc-(1-&gt;4)-Mur2Ac(oyl-L-Ala-gamma-D-Glu-L-Lys-D-Ala-D-Ala)-di-trans,octa-cis-undecaprenyl diphosphate = [GlcNAc-(1-&gt;4)-Mur2Ac(oyl-L-Ala-gamma-D-Glu-L-Lys-D-Ala-D-Ala)](n+1)-di-trans,octa-cis-undecaprenyl diphosphate + di-trans,octa-cis-undecaprenyl diphosphate + H(+)</text>
        <dbReference type="Rhea" id="RHEA:23708"/>
        <dbReference type="Rhea" id="RHEA-COMP:9602"/>
        <dbReference type="Rhea" id="RHEA-COMP:9603"/>
        <dbReference type="ChEBI" id="CHEBI:15378"/>
        <dbReference type="ChEBI" id="CHEBI:58405"/>
        <dbReference type="ChEBI" id="CHEBI:60033"/>
        <dbReference type="ChEBI" id="CHEBI:78435"/>
        <dbReference type="EC" id="2.4.99.28"/>
    </reaction>
</comment>
<keyword evidence="11" id="KW-0961">Cell wall biogenesis/degradation</keyword>
<dbReference type="SUPFAM" id="SSF56601">
    <property type="entry name" value="beta-lactamase/transpeptidase-like"/>
    <property type="match status" value="1"/>
</dbReference>
<keyword evidence="10" id="KW-0511">Multifunctional enzyme</keyword>
<dbReference type="GO" id="GO:0008955">
    <property type="term" value="F:peptidoglycan glycosyltransferase activity"/>
    <property type="evidence" value="ECO:0007669"/>
    <property type="project" value="UniProtKB-EC"/>
</dbReference>
<keyword evidence="6" id="KW-0808">Transferase</keyword>
<gene>
    <name evidence="18" type="ORF">HMPREF9220_1345</name>
</gene>
<keyword evidence="3" id="KW-0121">Carboxypeptidase</keyword>
<dbReference type="EMBL" id="AENT01000001">
    <property type="protein sequence ID" value="EFR43406.1"/>
    <property type="molecule type" value="Genomic_DNA"/>
</dbReference>
<evidence type="ECO:0000256" key="2">
    <source>
        <dbReference type="ARBA" id="ARBA00007739"/>
    </source>
</evidence>
<feature type="domain" description="Penicillin-binding protein transpeptidase" evidence="16">
    <location>
        <begin position="344"/>
        <end position="609"/>
    </location>
</feature>
<evidence type="ECO:0000256" key="7">
    <source>
        <dbReference type="ARBA" id="ARBA00022801"/>
    </source>
</evidence>
<dbReference type="eggNOG" id="COG0744">
    <property type="taxonomic scope" value="Bacteria"/>
</dbReference>
<feature type="compositionally biased region" description="Basic and acidic residues" evidence="14">
    <location>
        <begin position="670"/>
        <end position="679"/>
    </location>
</feature>
<dbReference type="GO" id="GO:0071555">
    <property type="term" value="P:cell wall organization"/>
    <property type="evidence" value="ECO:0007669"/>
    <property type="project" value="UniProtKB-KW"/>
</dbReference>
<feature type="compositionally biased region" description="Basic and acidic residues" evidence="14">
    <location>
        <begin position="636"/>
        <end position="654"/>
    </location>
</feature>
<evidence type="ECO:0000256" key="10">
    <source>
        <dbReference type="ARBA" id="ARBA00023268"/>
    </source>
</evidence>
<dbReference type="PANTHER" id="PTHR32282">
    <property type="entry name" value="BINDING PROTEIN TRANSPEPTIDASE, PUTATIVE-RELATED"/>
    <property type="match status" value="1"/>
</dbReference>
<dbReference type="Gene3D" id="1.10.3810.10">
    <property type="entry name" value="Biosynthetic peptidoglycan transglycosylase-like"/>
    <property type="match status" value="1"/>
</dbReference>
<dbReference type="GO" id="GO:0006508">
    <property type="term" value="P:proteolysis"/>
    <property type="evidence" value="ECO:0007669"/>
    <property type="project" value="UniProtKB-KW"/>
</dbReference>
<dbReference type="InterPro" id="IPR012338">
    <property type="entry name" value="Beta-lactam/transpept-like"/>
</dbReference>
<dbReference type="InterPro" id="IPR001460">
    <property type="entry name" value="PCN-bd_Tpept"/>
</dbReference>
<dbReference type="GO" id="GO:0009002">
    <property type="term" value="F:serine-type D-Ala-D-Ala carboxypeptidase activity"/>
    <property type="evidence" value="ECO:0007669"/>
    <property type="project" value="UniProtKB-EC"/>
</dbReference>
<evidence type="ECO:0000256" key="3">
    <source>
        <dbReference type="ARBA" id="ARBA00022645"/>
    </source>
</evidence>
<proteinExistence type="inferred from homology"/>
<keyword evidence="15" id="KW-0812">Transmembrane</keyword>
<dbReference type="GO" id="GO:0008658">
    <property type="term" value="F:penicillin binding"/>
    <property type="evidence" value="ECO:0007669"/>
    <property type="project" value="InterPro"/>
</dbReference>
<keyword evidence="9" id="KW-0573">Peptidoglycan synthesis</keyword>
<dbReference type="NCBIfam" id="TIGR02074">
    <property type="entry name" value="PBP_1a_fam"/>
    <property type="match status" value="1"/>
</dbReference>
<dbReference type="AlphaFoldDB" id="E4L753"/>
<keyword evidence="15" id="KW-0472">Membrane</keyword>
<feature type="region of interest" description="Disordered" evidence="14">
    <location>
        <begin position="627"/>
        <end position="688"/>
    </location>
</feature>
<accession>E4L753</accession>
<dbReference type="Gene3D" id="3.40.710.10">
    <property type="entry name" value="DD-peptidase/beta-lactamase superfamily"/>
    <property type="match status" value="1"/>
</dbReference>
<evidence type="ECO:0000313" key="18">
    <source>
        <dbReference type="EMBL" id="EFR43406.1"/>
    </source>
</evidence>
<keyword evidence="8" id="KW-0133">Cell shape</keyword>
<dbReference type="RefSeq" id="WP_007553768.1">
    <property type="nucleotide sequence ID" value="NZ_AENT01000001.1"/>
</dbReference>
<evidence type="ECO:0000256" key="8">
    <source>
        <dbReference type="ARBA" id="ARBA00022960"/>
    </source>
</evidence>
<evidence type="ECO:0000259" key="16">
    <source>
        <dbReference type="Pfam" id="PF00905"/>
    </source>
</evidence>
<evidence type="ECO:0000313" key="19">
    <source>
        <dbReference type="Proteomes" id="UP000004594"/>
    </source>
</evidence>
<feature type="domain" description="Glycosyl transferase family 51" evidence="17">
    <location>
        <begin position="66"/>
        <end position="242"/>
    </location>
</feature>
<dbReference type="GO" id="GO:0030288">
    <property type="term" value="C:outer membrane-bounded periplasmic space"/>
    <property type="evidence" value="ECO:0007669"/>
    <property type="project" value="TreeGrafter"/>
</dbReference>
<dbReference type="FunFam" id="1.10.3810.10:FF:000001">
    <property type="entry name" value="Penicillin-binding protein 1A"/>
    <property type="match status" value="1"/>
</dbReference>
<keyword evidence="5" id="KW-0328">Glycosyltransferase</keyword>
<evidence type="ECO:0000256" key="1">
    <source>
        <dbReference type="ARBA" id="ARBA00007090"/>
    </source>
</evidence>
<dbReference type="SUPFAM" id="SSF53955">
    <property type="entry name" value="Lysozyme-like"/>
    <property type="match status" value="1"/>
</dbReference>
<dbReference type="Proteomes" id="UP000004594">
    <property type="component" value="Unassembled WGS sequence"/>
</dbReference>
<dbReference type="Pfam" id="PF00905">
    <property type="entry name" value="Transpeptidase"/>
    <property type="match status" value="1"/>
</dbReference>
<reference evidence="18 19" key="1">
    <citation type="submission" date="2010-11" db="EMBL/GenBank/DDBJ databases">
        <authorList>
            <person name="Durkin A.S."/>
            <person name="Madupu R."/>
            <person name="Torralba M."/>
            <person name="Gillis M."/>
            <person name="Methe B."/>
            <person name="Sutton G."/>
            <person name="Nelson K.E."/>
        </authorList>
    </citation>
    <scope>NUCLEOTIDE SEQUENCE [LARGE SCALE GENOMIC DNA]</scope>
    <source>
        <strain evidence="18 19">UPII 345-E</strain>
    </source>
</reference>
<dbReference type="Pfam" id="PF00912">
    <property type="entry name" value="Transgly"/>
    <property type="match status" value="1"/>
</dbReference>
<dbReference type="GO" id="GO:0008360">
    <property type="term" value="P:regulation of cell shape"/>
    <property type="evidence" value="ECO:0007669"/>
    <property type="project" value="UniProtKB-KW"/>
</dbReference>
<dbReference type="InterPro" id="IPR001264">
    <property type="entry name" value="Glyco_trans_51"/>
</dbReference>
<evidence type="ECO:0000256" key="4">
    <source>
        <dbReference type="ARBA" id="ARBA00022670"/>
    </source>
</evidence>
<dbReference type="InterPro" id="IPR050396">
    <property type="entry name" value="Glycosyltr_51/Transpeptidase"/>
</dbReference>
<keyword evidence="7" id="KW-0378">Hydrolase</keyword>
<dbReference type="OrthoDB" id="9766909at2"/>
<name>E4L753_9FIRM</name>
<evidence type="ECO:0000256" key="14">
    <source>
        <dbReference type="SAM" id="MobiDB-lite"/>
    </source>
</evidence>
<protein>
    <submittedName>
        <fullName evidence="18">Penicillin-binding protein, 1A family</fullName>
    </submittedName>
</protein>
<dbReference type="GO" id="GO:0009252">
    <property type="term" value="P:peptidoglycan biosynthetic process"/>
    <property type="evidence" value="ECO:0007669"/>
    <property type="project" value="UniProtKB-KW"/>
</dbReference>
<dbReference type="PANTHER" id="PTHR32282:SF33">
    <property type="entry name" value="PEPTIDOGLYCAN GLYCOSYLTRANSFERASE"/>
    <property type="match status" value="1"/>
</dbReference>
<sequence length="688" mass="75053">MKNSEIHRNRNKKKSVFGKFLRVIIIVCIIVLAGIGAGLAFSLRGLPDVESNMTPNISSRIYDVKGRLIATVHAEENRIPVPITEVPENLQNAFIAAEDVRFYEHHGIDPRGILRALFSNIVHGQATGQGGSTITQQLARNAFLSQEQTIKRKILEVFLAFEIESKYDKQKILEMYMNQIYFGQGCYGIETASKVYFGKDAKDLTLAQCAMLAGLPNSPNYYSPFRSLEAAKSRQAVVLDQMAKYGYITEEQAEAAKVADVGLMKPSKVKSDVNKAPYFVNYVIQEISDKYDSEAIYKEGLQIYTTLDLDMQEAAESAVRNDLPPGAKDKNGVSQPQAALLSLEVGTGYVKAMVGGRGEDHFNRAVQMIRQPGSAFKPFVYAAALDSGLSPSTTLSNEKKEYAGGWVPKNYGGTYGGKVSMTEALIHSMNVPTIDLANKVGMSKILKLAESCGISTLVKDGKYSDNNLAASIGGLTNGVSVIDMAKAYSVFANDGVLVEPRAIIKVVDKNGNTLEDHSEKPQGKHVLDQTTADKLTSMLEQVITKGTGGGAYIGGAAAGKTGTTDDEHDAWFAGYTPHLSTVVWIGDDTSTNAGYTGGTIPAVIWKDYMRVAEGIYPSKGFEISDSIRQQTQYMSQKEKDEKEKKEKEEKDKKQKLQQTADKAKSNVKQAGEKLLDKIAGKGSQEDSE</sequence>
<keyword evidence="4" id="KW-0645">Protease</keyword>
<evidence type="ECO:0000256" key="6">
    <source>
        <dbReference type="ARBA" id="ARBA00022679"/>
    </source>
</evidence>
<comment type="similarity">
    <text evidence="2">In the N-terminal section; belongs to the glycosyltransferase 51 family.</text>
</comment>
<evidence type="ECO:0000256" key="11">
    <source>
        <dbReference type="ARBA" id="ARBA00023316"/>
    </source>
</evidence>
<comment type="catalytic activity">
    <reaction evidence="12">
        <text>Preferential cleavage: (Ac)2-L-Lys-D-Ala-|-D-Ala. Also transpeptidation of peptidyl-alanyl moieties that are N-acyl substituents of D-alanine.</text>
        <dbReference type="EC" id="3.4.16.4"/>
    </reaction>
</comment>
<comment type="similarity">
    <text evidence="1">In the C-terminal section; belongs to the transpeptidase family.</text>
</comment>
<evidence type="ECO:0000256" key="15">
    <source>
        <dbReference type="SAM" id="Phobius"/>
    </source>
</evidence>
<dbReference type="InterPro" id="IPR023346">
    <property type="entry name" value="Lysozyme-like_dom_sf"/>
</dbReference>
<evidence type="ECO:0000256" key="12">
    <source>
        <dbReference type="ARBA" id="ARBA00034000"/>
    </source>
</evidence>
<organism evidence="18 19">
    <name type="scientific">Dialister micraerophilus UPII 345-E</name>
    <dbReference type="NCBI Taxonomy" id="910314"/>
    <lineage>
        <taxon>Bacteria</taxon>
        <taxon>Bacillati</taxon>
        <taxon>Bacillota</taxon>
        <taxon>Negativicutes</taxon>
        <taxon>Veillonellales</taxon>
        <taxon>Veillonellaceae</taxon>
        <taxon>Dialister</taxon>
    </lineage>
</organism>
<evidence type="ECO:0000256" key="5">
    <source>
        <dbReference type="ARBA" id="ARBA00022676"/>
    </source>
</evidence>
<keyword evidence="15" id="KW-1133">Transmembrane helix</keyword>
<evidence type="ECO:0000256" key="13">
    <source>
        <dbReference type="ARBA" id="ARBA00049902"/>
    </source>
</evidence>